<dbReference type="RefSeq" id="WP_136063644.1">
    <property type="nucleotide sequence ID" value="NZ_CAAHFH010000002.1"/>
</dbReference>
<evidence type="ECO:0000313" key="2">
    <source>
        <dbReference type="Proteomes" id="UP000346198"/>
    </source>
</evidence>
<dbReference type="Gene3D" id="3.30.70.1290">
    <property type="entry name" value="Transposase IS200-like"/>
    <property type="match status" value="1"/>
</dbReference>
<proteinExistence type="predicted"/>
<organism evidence="1 2">
    <name type="scientific">Pontiella sulfatireligans</name>
    <dbReference type="NCBI Taxonomy" id="2750658"/>
    <lineage>
        <taxon>Bacteria</taxon>
        <taxon>Pseudomonadati</taxon>
        <taxon>Kiritimatiellota</taxon>
        <taxon>Kiritimatiellia</taxon>
        <taxon>Kiritimatiellales</taxon>
        <taxon>Pontiellaceae</taxon>
        <taxon>Pontiella</taxon>
    </lineage>
</organism>
<dbReference type="AlphaFoldDB" id="A0A6C2UPL8"/>
<gene>
    <name evidence="1" type="primary">rayT_3</name>
    <name evidence="1" type="ORF">SCARR_04332</name>
</gene>
<keyword evidence="2" id="KW-1185">Reference proteome</keyword>
<accession>A0A6C2UPL8</accession>
<name>A0A6C2UPL8_9BACT</name>
<dbReference type="SUPFAM" id="SSF143422">
    <property type="entry name" value="Transposase IS200-like"/>
    <property type="match status" value="1"/>
</dbReference>
<dbReference type="GO" id="GO:0006313">
    <property type="term" value="P:DNA transposition"/>
    <property type="evidence" value="ECO:0007669"/>
    <property type="project" value="InterPro"/>
</dbReference>
<sequence>MMKRALSKTIQEPLPHWQPGFFEHLLRHSESYREKWDYVYRNPVRAGLVKRAEDWAFQGEVVSIRY</sequence>
<dbReference type="Proteomes" id="UP000346198">
    <property type="component" value="Unassembled WGS sequence"/>
</dbReference>
<dbReference type="EMBL" id="CAAHFH010000002">
    <property type="protein sequence ID" value="VGO22250.1"/>
    <property type="molecule type" value="Genomic_DNA"/>
</dbReference>
<reference evidence="1 2" key="1">
    <citation type="submission" date="2019-04" db="EMBL/GenBank/DDBJ databases">
        <authorList>
            <person name="Van Vliet M D."/>
        </authorList>
    </citation>
    <scope>NUCLEOTIDE SEQUENCE [LARGE SCALE GENOMIC DNA]</scope>
    <source>
        <strain evidence="1 2">F21</strain>
    </source>
</reference>
<evidence type="ECO:0000313" key="1">
    <source>
        <dbReference type="EMBL" id="VGO22250.1"/>
    </source>
</evidence>
<dbReference type="GO" id="GO:0003677">
    <property type="term" value="F:DNA binding"/>
    <property type="evidence" value="ECO:0007669"/>
    <property type="project" value="InterPro"/>
</dbReference>
<dbReference type="GO" id="GO:0004803">
    <property type="term" value="F:transposase activity"/>
    <property type="evidence" value="ECO:0007669"/>
    <property type="project" value="InterPro"/>
</dbReference>
<dbReference type="InterPro" id="IPR036515">
    <property type="entry name" value="Transposase_17_sf"/>
</dbReference>
<protein>
    <submittedName>
        <fullName evidence="1">REP-associated tyrosine transposase</fullName>
    </submittedName>
</protein>